<evidence type="ECO:0000259" key="14">
    <source>
        <dbReference type="PROSITE" id="PS50862"/>
    </source>
</evidence>
<dbReference type="AlphaFoldDB" id="A0A1Y1UNI7"/>
<protein>
    <recommendedName>
        <fullName evidence="12">Probable threonine--tRNA ligase, cytoplasmic</fullName>
        <ecNumber evidence="3">6.1.1.3</ecNumber>
    </recommendedName>
    <alternativeName>
        <fullName evidence="10">Threonyl-tRNA synthetase</fullName>
    </alternativeName>
</protein>
<dbReference type="GO" id="GO:0004829">
    <property type="term" value="F:threonine-tRNA ligase activity"/>
    <property type="evidence" value="ECO:0007669"/>
    <property type="project" value="UniProtKB-EC"/>
</dbReference>
<keyword evidence="5" id="KW-0436">Ligase</keyword>
<evidence type="ECO:0000256" key="12">
    <source>
        <dbReference type="ARBA" id="ARBA00072369"/>
    </source>
</evidence>
<dbReference type="FunFam" id="3.30.930.10:FF:000019">
    <property type="entry name" value="Threonine--tRNA ligase"/>
    <property type="match status" value="1"/>
</dbReference>
<keyword evidence="17" id="KW-1185">Reference proteome</keyword>
<evidence type="ECO:0000256" key="13">
    <source>
        <dbReference type="SAM" id="MobiDB-lite"/>
    </source>
</evidence>
<dbReference type="FunFam" id="3.40.50.800:FF:000003">
    <property type="entry name" value="Threonine--tRNA ligase 2, cytoplasmic"/>
    <property type="match status" value="1"/>
</dbReference>
<comment type="similarity">
    <text evidence="2">Belongs to the class-II aminoacyl-tRNA synthetase family.</text>
</comment>
<dbReference type="STRING" id="4999.A0A1Y1UNI7"/>
<evidence type="ECO:0000256" key="8">
    <source>
        <dbReference type="ARBA" id="ARBA00022917"/>
    </source>
</evidence>
<dbReference type="PANTHER" id="PTHR11451:SF46">
    <property type="entry name" value="THREONINE--TRNA LIGASE"/>
    <property type="match status" value="1"/>
</dbReference>
<gene>
    <name evidence="16" type="ORF">BD324DRAFT_648268</name>
</gene>
<dbReference type="SUPFAM" id="SSF81271">
    <property type="entry name" value="TGS-like"/>
    <property type="match status" value="1"/>
</dbReference>
<keyword evidence="4" id="KW-0963">Cytoplasm</keyword>
<dbReference type="GO" id="GO:0005524">
    <property type="term" value="F:ATP binding"/>
    <property type="evidence" value="ECO:0007669"/>
    <property type="project" value="UniProtKB-KW"/>
</dbReference>
<proteinExistence type="inferred from homology"/>
<evidence type="ECO:0000256" key="9">
    <source>
        <dbReference type="ARBA" id="ARBA00023146"/>
    </source>
</evidence>
<dbReference type="Gene3D" id="3.30.980.10">
    <property type="entry name" value="Threonyl-trna Synthetase, Chain A, domain 2"/>
    <property type="match status" value="1"/>
</dbReference>
<keyword evidence="7" id="KW-0067">ATP-binding</keyword>
<organism evidence="16 17">
    <name type="scientific">Kockovaella imperatae</name>
    <dbReference type="NCBI Taxonomy" id="4999"/>
    <lineage>
        <taxon>Eukaryota</taxon>
        <taxon>Fungi</taxon>
        <taxon>Dikarya</taxon>
        <taxon>Basidiomycota</taxon>
        <taxon>Agaricomycotina</taxon>
        <taxon>Tremellomycetes</taxon>
        <taxon>Tremellales</taxon>
        <taxon>Cuniculitremaceae</taxon>
        <taxon>Kockovaella</taxon>
    </lineage>
</organism>
<dbReference type="InterPro" id="IPR033728">
    <property type="entry name" value="ThrRS_core"/>
</dbReference>
<dbReference type="EMBL" id="NBSH01000002">
    <property type="protein sequence ID" value="ORX39630.1"/>
    <property type="molecule type" value="Genomic_DNA"/>
</dbReference>
<dbReference type="Gene3D" id="3.10.20.30">
    <property type="match status" value="1"/>
</dbReference>
<dbReference type="FunFam" id="3.30.980.10:FF:000005">
    <property type="entry name" value="Threonyl-tRNA synthetase, mitochondrial"/>
    <property type="match status" value="1"/>
</dbReference>
<dbReference type="CDD" id="cd00771">
    <property type="entry name" value="ThrRS_core"/>
    <property type="match status" value="1"/>
</dbReference>
<dbReference type="InterPro" id="IPR047246">
    <property type="entry name" value="ThrRS_anticodon"/>
</dbReference>
<dbReference type="InterPro" id="IPR006195">
    <property type="entry name" value="aa-tRNA-synth_II"/>
</dbReference>
<dbReference type="CDD" id="cd00860">
    <property type="entry name" value="ThrRS_anticodon"/>
    <property type="match status" value="1"/>
</dbReference>
<evidence type="ECO:0000313" key="16">
    <source>
        <dbReference type="EMBL" id="ORX39630.1"/>
    </source>
</evidence>
<dbReference type="Pfam" id="PF03129">
    <property type="entry name" value="HGTP_anticodon"/>
    <property type="match status" value="1"/>
</dbReference>
<dbReference type="GeneID" id="33559621"/>
<dbReference type="PRINTS" id="PR01047">
    <property type="entry name" value="TRNASYNTHTHR"/>
</dbReference>
<dbReference type="InParanoid" id="A0A1Y1UNI7"/>
<dbReference type="SUPFAM" id="SSF55681">
    <property type="entry name" value="Class II aaRS and biotin synthetases"/>
    <property type="match status" value="1"/>
</dbReference>
<dbReference type="NCBIfam" id="TIGR00418">
    <property type="entry name" value="thrS"/>
    <property type="match status" value="1"/>
</dbReference>
<comment type="subcellular location">
    <subcellularLocation>
        <location evidence="1">Cytoplasm</location>
    </subcellularLocation>
</comment>
<evidence type="ECO:0000256" key="1">
    <source>
        <dbReference type="ARBA" id="ARBA00004496"/>
    </source>
</evidence>
<evidence type="ECO:0000256" key="2">
    <source>
        <dbReference type="ARBA" id="ARBA00008226"/>
    </source>
</evidence>
<evidence type="ECO:0000256" key="5">
    <source>
        <dbReference type="ARBA" id="ARBA00022598"/>
    </source>
</evidence>
<dbReference type="InterPro" id="IPR002314">
    <property type="entry name" value="aa-tRNA-synt_IIb"/>
</dbReference>
<keyword evidence="8" id="KW-0648">Protein biosynthesis</keyword>
<feature type="domain" description="Aminoacyl-transfer RNA synthetases class-II family profile" evidence="14">
    <location>
        <begin position="371"/>
        <end position="644"/>
    </location>
</feature>
<evidence type="ECO:0000256" key="4">
    <source>
        <dbReference type="ARBA" id="ARBA00022490"/>
    </source>
</evidence>
<comment type="catalytic activity">
    <reaction evidence="11">
        <text>tRNA(Thr) + L-threonine + ATP = L-threonyl-tRNA(Thr) + AMP + diphosphate + H(+)</text>
        <dbReference type="Rhea" id="RHEA:24624"/>
        <dbReference type="Rhea" id="RHEA-COMP:9670"/>
        <dbReference type="Rhea" id="RHEA-COMP:9704"/>
        <dbReference type="ChEBI" id="CHEBI:15378"/>
        <dbReference type="ChEBI" id="CHEBI:30616"/>
        <dbReference type="ChEBI" id="CHEBI:33019"/>
        <dbReference type="ChEBI" id="CHEBI:57926"/>
        <dbReference type="ChEBI" id="CHEBI:78442"/>
        <dbReference type="ChEBI" id="CHEBI:78534"/>
        <dbReference type="ChEBI" id="CHEBI:456215"/>
        <dbReference type="EC" id="6.1.1.3"/>
    </reaction>
</comment>
<dbReference type="SUPFAM" id="SSF52954">
    <property type="entry name" value="Class II aaRS ABD-related"/>
    <property type="match status" value="1"/>
</dbReference>
<dbReference type="OrthoDB" id="5423599at2759"/>
<dbReference type="Pfam" id="PF02824">
    <property type="entry name" value="TGS"/>
    <property type="match status" value="1"/>
</dbReference>
<sequence>MASSAPHPTSSTSEASKPAEGVHDVVPESAAPKAKGPPEGKDGKKKEKKDKKGGGGSGGPLELSPPPEYFAERIKIYEEYKAKYEKFVSEQERRPITVTLPDGKEVSGTAWETSPMDVARGISQTFADKVIIAKVNNQELWDLNRPLEASCSLSLLDFDSPENNYEARQVFWHSSAHVMGEACERSFEGCCLGYGPPLEEGGFFYDMALGGQRTIGSEDYKGIEEVCRIAVKEKQAFERLELPKEVLLEMFKYNKYKQHYINDKVLDGTSSTVYKCGPLIDLCLGPHVPHTGRIKSLAITKNSSSYFLGDAKNDTFQRVYGISFPDSKQMTEYKKYLEEAAKRDHRRIGKDQELWMFSDLSPGSAFFLPMGMRIYNTLIQFIKEEYWKRGFTEVQSPNLFNKKLWERSGHWQHYSEDIFRLKVDEEEWAAKPMNCPGHCVMFESRERSYRELPIRMAEFGILHRNEASGALSGLSRVRRFVQDDAHIFCTVDQVESEMEAALDFLEAVYKPFGFTYKVGLSTRNPKKWMGDLKVWESAENDLKKVLEKRFPGQWHINEEDAAFYGPKLDFQLTDALRRQWQCGTIQLDFNLPERFDLKYRGPDAAAGSADGSDLHRPVMIHRAILGSLERFLSIITESYGGRWPFWLSPRQVIVIPVAAALKDYAIQVAQKFKDAGMFAEADLSDNTLNKKIRNGQTSQWNFIMVVGNEEASAGAVNIRNRDDEVQGREEIIKVDLAVEKLKKLKESRAAVSKLD</sequence>
<dbReference type="InterPro" id="IPR018163">
    <property type="entry name" value="Thr/Ala-tRNA-synth_IIc_edit"/>
</dbReference>
<feature type="compositionally biased region" description="Basic and acidic residues" evidence="13">
    <location>
        <begin position="36"/>
        <end position="53"/>
    </location>
</feature>
<dbReference type="InterPro" id="IPR012676">
    <property type="entry name" value="TGS-like"/>
</dbReference>
<dbReference type="SUPFAM" id="SSF55186">
    <property type="entry name" value="ThrRS/AlaRS common domain"/>
    <property type="match status" value="1"/>
</dbReference>
<evidence type="ECO:0000256" key="10">
    <source>
        <dbReference type="ARBA" id="ARBA00031900"/>
    </source>
</evidence>
<evidence type="ECO:0000256" key="6">
    <source>
        <dbReference type="ARBA" id="ARBA00022741"/>
    </source>
</evidence>
<dbReference type="HAMAP" id="MF_00184">
    <property type="entry name" value="Thr_tRNA_synth"/>
    <property type="match status" value="1"/>
</dbReference>
<dbReference type="PROSITE" id="PS50862">
    <property type="entry name" value="AA_TRNA_LIGASE_II"/>
    <property type="match status" value="1"/>
</dbReference>
<dbReference type="FunCoup" id="A0A1Y1UNI7">
    <property type="interactions" value="304"/>
</dbReference>
<dbReference type="Pfam" id="PF07973">
    <property type="entry name" value="tRNA_SAD"/>
    <property type="match status" value="1"/>
</dbReference>
<dbReference type="InterPro" id="IPR004154">
    <property type="entry name" value="Anticodon-bd"/>
</dbReference>
<keyword evidence="6" id="KW-0547">Nucleotide-binding</keyword>
<dbReference type="Gene3D" id="3.40.50.800">
    <property type="entry name" value="Anticodon-binding domain"/>
    <property type="match status" value="1"/>
</dbReference>
<dbReference type="EC" id="6.1.1.3" evidence="3"/>
<feature type="compositionally biased region" description="Low complexity" evidence="13">
    <location>
        <begin position="1"/>
        <end position="16"/>
    </location>
</feature>
<evidence type="ECO:0000256" key="3">
    <source>
        <dbReference type="ARBA" id="ARBA00013163"/>
    </source>
</evidence>
<evidence type="ECO:0000256" key="11">
    <source>
        <dbReference type="ARBA" id="ARBA00049515"/>
    </source>
</evidence>
<evidence type="ECO:0000259" key="15">
    <source>
        <dbReference type="PROSITE" id="PS51880"/>
    </source>
</evidence>
<dbReference type="CDD" id="cd01667">
    <property type="entry name" value="TGS_ThrRS"/>
    <property type="match status" value="1"/>
</dbReference>
<dbReference type="FunFam" id="3.10.20.30:FF:000006">
    <property type="entry name" value="Threonine--tRNA ligase, cytoplasmic"/>
    <property type="match status" value="1"/>
</dbReference>
<dbReference type="InterPro" id="IPR002320">
    <property type="entry name" value="Thr-tRNA-ligase_IIa"/>
</dbReference>
<keyword evidence="9" id="KW-0030">Aminoacyl-tRNA synthetase</keyword>
<dbReference type="InterPro" id="IPR045864">
    <property type="entry name" value="aa-tRNA-synth_II/BPL/LPL"/>
</dbReference>
<dbReference type="PROSITE" id="PS51880">
    <property type="entry name" value="TGS"/>
    <property type="match status" value="1"/>
</dbReference>
<dbReference type="Proteomes" id="UP000193218">
    <property type="component" value="Unassembled WGS sequence"/>
</dbReference>
<feature type="domain" description="TGS" evidence="15">
    <location>
        <begin position="94"/>
        <end position="157"/>
    </location>
</feature>
<dbReference type="Gene3D" id="3.30.930.10">
    <property type="entry name" value="Bira Bifunctional Protein, Domain 2"/>
    <property type="match status" value="1"/>
</dbReference>
<reference evidence="16 17" key="1">
    <citation type="submission" date="2017-03" db="EMBL/GenBank/DDBJ databases">
        <title>Widespread Adenine N6-methylation of Active Genes in Fungi.</title>
        <authorList>
            <consortium name="DOE Joint Genome Institute"/>
            <person name="Mondo S.J."/>
            <person name="Dannebaum R.O."/>
            <person name="Kuo R.C."/>
            <person name="Louie K.B."/>
            <person name="Bewick A.J."/>
            <person name="Labutti K."/>
            <person name="Haridas S."/>
            <person name="Kuo A."/>
            <person name="Salamov A."/>
            <person name="Ahrendt S.R."/>
            <person name="Lau R."/>
            <person name="Bowen B.P."/>
            <person name="Lipzen A."/>
            <person name="Sullivan W."/>
            <person name="Andreopoulos W.B."/>
            <person name="Clum A."/>
            <person name="Lindquist E."/>
            <person name="Daum C."/>
            <person name="Northen T.R."/>
            <person name="Ramamoorthy G."/>
            <person name="Schmitz R.J."/>
            <person name="Gryganskyi A."/>
            <person name="Culley D."/>
            <person name="Magnuson J."/>
            <person name="James T.Y."/>
            <person name="O'Malley M.A."/>
            <person name="Stajich J.E."/>
            <person name="Spatafora J.W."/>
            <person name="Visel A."/>
            <person name="Grigoriev I.V."/>
        </authorList>
    </citation>
    <scope>NUCLEOTIDE SEQUENCE [LARGE SCALE GENOMIC DNA]</scope>
    <source>
        <strain evidence="16 17">NRRL Y-17943</strain>
    </source>
</reference>
<dbReference type="InterPro" id="IPR012947">
    <property type="entry name" value="tRNA_SAD"/>
</dbReference>
<comment type="caution">
    <text evidence="16">The sequence shown here is derived from an EMBL/GenBank/DDBJ whole genome shotgun (WGS) entry which is preliminary data.</text>
</comment>
<dbReference type="InterPro" id="IPR036621">
    <property type="entry name" value="Anticodon-bd_dom_sf"/>
</dbReference>
<dbReference type="SMART" id="SM00863">
    <property type="entry name" value="tRNA_SAD"/>
    <property type="match status" value="1"/>
</dbReference>
<dbReference type="InterPro" id="IPR004095">
    <property type="entry name" value="TGS"/>
</dbReference>
<accession>A0A1Y1UNI7</accession>
<dbReference type="RefSeq" id="XP_021873415.1">
    <property type="nucleotide sequence ID" value="XM_022017812.1"/>
</dbReference>
<dbReference type="Pfam" id="PF00587">
    <property type="entry name" value="tRNA-synt_2b"/>
    <property type="match status" value="1"/>
</dbReference>
<evidence type="ECO:0000313" key="17">
    <source>
        <dbReference type="Proteomes" id="UP000193218"/>
    </source>
</evidence>
<dbReference type="GO" id="GO:0005739">
    <property type="term" value="C:mitochondrion"/>
    <property type="evidence" value="ECO:0007669"/>
    <property type="project" value="TreeGrafter"/>
</dbReference>
<dbReference type="GO" id="GO:0006435">
    <property type="term" value="P:threonyl-tRNA aminoacylation"/>
    <property type="evidence" value="ECO:0007669"/>
    <property type="project" value="InterPro"/>
</dbReference>
<dbReference type="PANTHER" id="PTHR11451">
    <property type="entry name" value="THREONINE-TRNA LIGASE"/>
    <property type="match status" value="1"/>
</dbReference>
<dbReference type="InterPro" id="IPR012675">
    <property type="entry name" value="Beta-grasp_dom_sf"/>
</dbReference>
<evidence type="ECO:0000256" key="7">
    <source>
        <dbReference type="ARBA" id="ARBA00022840"/>
    </source>
</evidence>
<feature type="region of interest" description="Disordered" evidence="13">
    <location>
        <begin position="1"/>
        <end position="66"/>
    </location>
</feature>
<name>A0A1Y1UNI7_9TREE</name>